<evidence type="ECO:0000313" key="4">
    <source>
        <dbReference type="EMBL" id="KAI1717093.1"/>
    </source>
</evidence>
<dbReference type="InterPro" id="IPR051422">
    <property type="entry name" value="AlkB_tRNA_MeTrf/Diox"/>
</dbReference>
<proteinExistence type="predicted"/>
<dbReference type="Pfam" id="PF01674">
    <property type="entry name" value="Lipase_2"/>
    <property type="match status" value="1"/>
</dbReference>
<reference evidence="4" key="1">
    <citation type="submission" date="2022-01" db="EMBL/GenBank/DDBJ databases">
        <title>Genome Sequence Resource for Two Populations of Ditylenchus destructor, the Migratory Endoparasitic Phytonematode.</title>
        <authorList>
            <person name="Zhang H."/>
            <person name="Lin R."/>
            <person name="Xie B."/>
        </authorList>
    </citation>
    <scope>NUCLEOTIDE SEQUENCE</scope>
    <source>
        <strain evidence="4">BazhouSP</strain>
    </source>
</reference>
<organism evidence="4 5">
    <name type="scientific">Ditylenchus destructor</name>
    <dbReference type="NCBI Taxonomy" id="166010"/>
    <lineage>
        <taxon>Eukaryota</taxon>
        <taxon>Metazoa</taxon>
        <taxon>Ecdysozoa</taxon>
        <taxon>Nematoda</taxon>
        <taxon>Chromadorea</taxon>
        <taxon>Rhabditida</taxon>
        <taxon>Tylenchina</taxon>
        <taxon>Tylenchomorpha</taxon>
        <taxon>Sphaerularioidea</taxon>
        <taxon>Anguinidae</taxon>
        <taxon>Anguininae</taxon>
        <taxon>Ditylenchus</taxon>
    </lineage>
</organism>
<dbReference type="InterPro" id="IPR029063">
    <property type="entry name" value="SAM-dependent_MTases_sf"/>
</dbReference>
<dbReference type="SUPFAM" id="SSF53335">
    <property type="entry name" value="S-adenosyl-L-methionine-dependent methyltransferases"/>
    <property type="match status" value="1"/>
</dbReference>
<dbReference type="GO" id="GO:0005634">
    <property type="term" value="C:nucleus"/>
    <property type="evidence" value="ECO:0007669"/>
    <property type="project" value="TreeGrafter"/>
</dbReference>
<dbReference type="GO" id="GO:0016787">
    <property type="term" value="F:hydrolase activity"/>
    <property type="evidence" value="ECO:0007669"/>
    <property type="project" value="InterPro"/>
</dbReference>
<keyword evidence="2" id="KW-0808">Transferase</keyword>
<feature type="domain" description="Methyltransferase type 11" evidence="3">
    <location>
        <begin position="131"/>
        <end position="222"/>
    </location>
</feature>
<protein>
    <submittedName>
        <fullName evidence="4">Lipase (Class 2) domain-containing protein</fullName>
    </submittedName>
</protein>
<dbReference type="InterPro" id="IPR013216">
    <property type="entry name" value="Methyltransf_11"/>
</dbReference>
<comment type="caution">
    <text evidence="4">The sequence shown here is derived from an EMBL/GenBank/DDBJ whole genome shotgun (WGS) entry which is preliminary data.</text>
</comment>
<dbReference type="InterPro" id="IPR002918">
    <property type="entry name" value="Lipase_EstA/Esterase_EstB"/>
</dbReference>
<dbReference type="GO" id="GO:0030488">
    <property type="term" value="P:tRNA methylation"/>
    <property type="evidence" value="ECO:0007669"/>
    <property type="project" value="TreeGrafter"/>
</dbReference>
<evidence type="ECO:0000256" key="1">
    <source>
        <dbReference type="ARBA" id="ARBA00022603"/>
    </source>
</evidence>
<dbReference type="PANTHER" id="PTHR13069">
    <property type="entry name" value="ALKYLATED DNA REPAIR PROTEIN ALKB HOMOLOG 8"/>
    <property type="match status" value="1"/>
</dbReference>
<gene>
    <name evidence="4" type="ORF">DdX_06821</name>
</gene>
<dbReference type="GO" id="GO:0016042">
    <property type="term" value="P:lipid catabolic process"/>
    <property type="evidence" value="ECO:0007669"/>
    <property type="project" value="InterPro"/>
</dbReference>
<dbReference type="PANTHER" id="PTHR13069:SF34">
    <property type="entry name" value="METHYLTRANSFERASE TYPE 11 DOMAIN-CONTAINING PROTEIN"/>
    <property type="match status" value="1"/>
</dbReference>
<accession>A0AAD4N520</accession>
<dbReference type="EMBL" id="JAKKPZ010000009">
    <property type="protein sequence ID" value="KAI1717093.1"/>
    <property type="molecule type" value="Genomic_DNA"/>
</dbReference>
<evidence type="ECO:0000259" key="3">
    <source>
        <dbReference type="Pfam" id="PF08241"/>
    </source>
</evidence>
<keyword evidence="5" id="KW-1185">Reference proteome</keyword>
<dbReference type="GO" id="GO:0005737">
    <property type="term" value="C:cytoplasm"/>
    <property type="evidence" value="ECO:0007669"/>
    <property type="project" value="TreeGrafter"/>
</dbReference>
<dbReference type="GO" id="GO:0008757">
    <property type="term" value="F:S-adenosylmethionine-dependent methyltransferase activity"/>
    <property type="evidence" value="ECO:0007669"/>
    <property type="project" value="InterPro"/>
</dbReference>
<dbReference type="GO" id="GO:0106335">
    <property type="term" value="F:tRNA (5-carboxymethyluridine(34)-5-O)-methyltransferase activity"/>
    <property type="evidence" value="ECO:0007669"/>
    <property type="project" value="TreeGrafter"/>
</dbReference>
<dbReference type="GO" id="GO:0000049">
    <property type="term" value="F:tRNA binding"/>
    <property type="evidence" value="ECO:0007669"/>
    <property type="project" value="TreeGrafter"/>
</dbReference>
<evidence type="ECO:0000256" key="2">
    <source>
        <dbReference type="ARBA" id="ARBA00022679"/>
    </source>
</evidence>
<dbReference type="AlphaFoldDB" id="A0AAD4N520"/>
<dbReference type="Pfam" id="PF08241">
    <property type="entry name" value="Methyltransf_11"/>
    <property type="match status" value="1"/>
</dbReference>
<evidence type="ECO:0000313" key="5">
    <source>
        <dbReference type="Proteomes" id="UP001201812"/>
    </source>
</evidence>
<dbReference type="Gene3D" id="3.40.50.150">
    <property type="entry name" value="Vaccinia Virus protein VP39"/>
    <property type="match status" value="2"/>
</dbReference>
<name>A0AAD4N520_9BILA</name>
<sequence>MWSDVDEVLLFKSLTWGKPTSRIPGQNGRWVSDRNGHVAMKDYTELRQFEAVHVIYQNVPKNVRIVLVKTSCRGVRSSVEEIYVREVYDKLARQADLIANPQANSSNDAKGRPWPKVARFLDELPSGSLVLDAGCGPLKHHVAKDSFTIGFDTCVEALLAGTQTNAGQYKDVVLADIAHLPFRPGCADAALSVSVLHHIPSTQRRLGAIRNLSTTMCRGGRTLIYVWAYEQPNARFAAQDVLVPWNLHELPKANGLPPLVAFHKNTTREQRIISNSIPIEVIDDNDHNLSSDPLGVAAQWFDRFLSRMHRKLLFLEHQVLPPAIPQLFREKKVEGMTRLLSGIHRWSPTLSARLKSAIHSVEELYAGELAINLIEEAMAIALSTFREVVYYRYYHVFKRGELDSLIEKCGELELISSEYDSANWCVIAEKCNKQKYRRPTIRI</sequence>
<keyword evidence="1" id="KW-0489">Methyltransferase</keyword>
<dbReference type="Proteomes" id="UP001201812">
    <property type="component" value="Unassembled WGS sequence"/>
</dbReference>
<dbReference type="GO" id="GO:0002098">
    <property type="term" value="P:tRNA wobble uridine modification"/>
    <property type="evidence" value="ECO:0007669"/>
    <property type="project" value="TreeGrafter"/>
</dbReference>